<dbReference type="GO" id="GO:0015341">
    <property type="term" value="F:zinc efflux antiporter activity"/>
    <property type="evidence" value="ECO:0007669"/>
    <property type="project" value="TreeGrafter"/>
</dbReference>
<dbReference type="EMBL" id="JACHGO010000005">
    <property type="protein sequence ID" value="MBB5143892.1"/>
    <property type="molecule type" value="Genomic_DNA"/>
</dbReference>
<accession>A0A7W8C3R0</accession>
<reference evidence="10 11" key="1">
    <citation type="submission" date="2020-08" db="EMBL/GenBank/DDBJ databases">
        <title>Genomic Encyclopedia of Type Strains, Phase IV (KMG-IV): sequencing the most valuable type-strain genomes for metagenomic binning, comparative biology and taxonomic classification.</title>
        <authorList>
            <person name="Goeker M."/>
        </authorList>
    </citation>
    <scope>NUCLEOTIDE SEQUENCE [LARGE SCALE GENOMIC DNA]</scope>
    <source>
        <strain evidence="10 11">DSM 11275</strain>
    </source>
</reference>
<sequence length="482" mass="51979">MVESLEAGAEKKRAALTSLWAAFALTAVKLIVGLQTNSLGILSEALHSGLDLLAAAITLAAVRIASKPADARHPYGHGKVENLSALAETLLLFLTCIWVVYEGVQRLMAGDTPVTPSLWGVGVMALSIIIDVNRVRILRRVAKKYKSQALEADALHFSTDILSSAVVLVGVLAVWVASELSLPAPLHEMLVQADTVAALLVALIIFRASVRMAMQAVDTLMDSGSTRERLAIIAAVTEVQGITDVRDVRLRSSGPINFVDLTVGVEPGIKVSEGHRLAHEAEQAVALVLDGADVTIHVEPHSADEARHCDPFALVQHTAWSHGLAVHNVQILRSPESCHIELHIELPGSMPFVQAYKRVKDFEDALRAAIPQVEVVSHLEPEGAACALAYGASVSLSYAEMAWREIETAVAKEPLVTAPHKFSTYELPEQGVCISFHCDVDPVLNVEEAHTICMRLEKQLRISIPQLGRIIIHMEPGTKPAA</sequence>
<dbReference type="PANTHER" id="PTHR43840:SF15">
    <property type="entry name" value="MITOCHONDRIAL METAL TRANSPORTER 1-RELATED"/>
    <property type="match status" value="1"/>
</dbReference>
<dbReference type="GO" id="GO:0005886">
    <property type="term" value="C:plasma membrane"/>
    <property type="evidence" value="ECO:0007669"/>
    <property type="project" value="TreeGrafter"/>
</dbReference>
<evidence type="ECO:0000259" key="8">
    <source>
        <dbReference type="Pfam" id="PF01545"/>
    </source>
</evidence>
<feature type="domain" description="Cation efflux protein cytoplasmic" evidence="9">
    <location>
        <begin position="323"/>
        <end position="382"/>
    </location>
</feature>
<evidence type="ECO:0000313" key="10">
    <source>
        <dbReference type="EMBL" id="MBB5143892.1"/>
    </source>
</evidence>
<evidence type="ECO:0000256" key="4">
    <source>
        <dbReference type="ARBA" id="ARBA00022692"/>
    </source>
</evidence>
<dbReference type="Gene3D" id="3.30.70.1350">
    <property type="entry name" value="Cation efflux protein, cytoplasmic domain"/>
    <property type="match status" value="3"/>
</dbReference>
<feature type="domain" description="Cation efflux protein cytoplasmic" evidence="9">
    <location>
        <begin position="231"/>
        <end position="301"/>
    </location>
</feature>
<keyword evidence="6 7" id="KW-0472">Membrane</keyword>
<feature type="transmembrane region" description="Helical" evidence="7">
    <location>
        <begin position="154"/>
        <end position="177"/>
    </location>
</feature>
<feature type="transmembrane region" description="Helical" evidence="7">
    <location>
        <begin position="45"/>
        <end position="62"/>
    </location>
</feature>
<feature type="transmembrane region" description="Helical" evidence="7">
    <location>
        <begin position="83"/>
        <end position="101"/>
    </location>
</feature>
<feature type="domain" description="Cation efflux protein transmembrane" evidence="8">
    <location>
        <begin position="16"/>
        <end position="221"/>
    </location>
</feature>
<name>A0A7W8C3R0_9BACT</name>
<feature type="domain" description="Cation efflux protein cytoplasmic" evidence="9">
    <location>
        <begin position="404"/>
        <end position="476"/>
    </location>
</feature>
<evidence type="ECO:0000259" key="9">
    <source>
        <dbReference type="Pfam" id="PF16916"/>
    </source>
</evidence>
<dbReference type="SUPFAM" id="SSF160240">
    <property type="entry name" value="Cation efflux protein cytoplasmic domain-like"/>
    <property type="match status" value="3"/>
</dbReference>
<dbReference type="GO" id="GO:0006882">
    <property type="term" value="P:intracellular zinc ion homeostasis"/>
    <property type="evidence" value="ECO:0007669"/>
    <property type="project" value="TreeGrafter"/>
</dbReference>
<evidence type="ECO:0000256" key="7">
    <source>
        <dbReference type="SAM" id="Phobius"/>
    </source>
</evidence>
<evidence type="ECO:0000256" key="2">
    <source>
        <dbReference type="ARBA" id="ARBA00008114"/>
    </source>
</evidence>
<comment type="subcellular location">
    <subcellularLocation>
        <location evidence="1">Membrane</location>
        <topology evidence="1">Multi-pass membrane protein</topology>
    </subcellularLocation>
</comment>
<feature type="transmembrane region" description="Helical" evidence="7">
    <location>
        <begin position="113"/>
        <end position="133"/>
    </location>
</feature>
<dbReference type="InterPro" id="IPR050291">
    <property type="entry name" value="CDF_Transporter"/>
</dbReference>
<dbReference type="NCBIfam" id="TIGR01297">
    <property type="entry name" value="CDF"/>
    <property type="match status" value="1"/>
</dbReference>
<dbReference type="InterPro" id="IPR002524">
    <property type="entry name" value="Cation_efflux"/>
</dbReference>
<dbReference type="AlphaFoldDB" id="A0A7W8C3R0"/>
<gene>
    <name evidence="10" type="ORF">HNQ38_001992</name>
</gene>
<dbReference type="Gene3D" id="1.20.1510.10">
    <property type="entry name" value="Cation efflux protein transmembrane domain"/>
    <property type="match status" value="1"/>
</dbReference>
<feature type="transmembrane region" description="Helical" evidence="7">
    <location>
        <begin position="189"/>
        <end position="206"/>
    </location>
</feature>
<dbReference type="Pfam" id="PF16916">
    <property type="entry name" value="ZT_dimer"/>
    <property type="match status" value="3"/>
</dbReference>
<comment type="caution">
    <text evidence="10">The sequence shown here is derived from an EMBL/GenBank/DDBJ whole genome shotgun (WGS) entry which is preliminary data.</text>
</comment>
<organism evidence="10 11">
    <name type="scientific">Desulfovibrio intestinalis</name>
    <dbReference type="NCBI Taxonomy" id="58621"/>
    <lineage>
        <taxon>Bacteria</taxon>
        <taxon>Pseudomonadati</taxon>
        <taxon>Thermodesulfobacteriota</taxon>
        <taxon>Desulfovibrionia</taxon>
        <taxon>Desulfovibrionales</taxon>
        <taxon>Desulfovibrionaceae</taxon>
        <taxon>Desulfovibrio</taxon>
    </lineage>
</organism>
<evidence type="ECO:0000256" key="3">
    <source>
        <dbReference type="ARBA" id="ARBA00022448"/>
    </source>
</evidence>
<evidence type="ECO:0000256" key="5">
    <source>
        <dbReference type="ARBA" id="ARBA00022989"/>
    </source>
</evidence>
<dbReference type="InterPro" id="IPR058533">
    <property type="entry name" value="Cation_efflux_TM"/>
</dbReference>
<dbReference type="InterPro" id="IPR027470">
    <property type="entry name" value="Cation_efflux_CTD"/>
</dbReference>
<proteinExistence type="inferred from homology"/>
<dbReference type="RefSeq" id="WP_183719800.1">
    <property type="nucleotide sequence ID" value="NZ_JACHGO010000005.1"/>
</dbReference>
<dbReference type="PANTHER" id="PTHR43840">
    <property type="entry name" value="MITOCHONDRIAL METAL TRANSPORTER 1-RELATED"/>
    <property type="match status" value="1"/>
</dbReference>
<comment type="similarity">
    <text evidence="2">Belongs to the cation diffusion facilitator (CDF) transporter (TC 2.A.4) family.</text>
</comment>
<dbReference type="SUPFAM" id="SSF161111">
    <property type="entry name" value="Cation efflux protein transmembrane domain-like"/>
    <property type="match status" value="1"/>
</dbReference>
<dbReference type="GO" id="GO:0015093">
    <property type="term" value="F:ferrous iron transmembrane transporter activity"/>
    <property type="evidence" value="ECO:0007669"/>
    <property type="project" value="TreeGrafter"/>
</dbReference>
<evidence type="ECO:0000313" key="11">
    <source>
        <dbReference type="Proteomes" id="UP000539075"/>
    </source>
</evidence>
<dbReference type="Pfam" id="PF01545">
    <property type="entry name" value="Cation_efflux"/>
    <property type="match status" value="1"/>
</dbReference>
<dbReference type="InterPro" id="IPR036837">
    <property type="entry name" value="Cation_efflux_CTD_sf"/>
</dbReference>
<keyword evidence="4 7" id="KW-0812">Transmembrane</keyword>
<keyword evidence="5 7" id="KW-1133">Transmembrane helix</keyword>
<dbReference type="GO" id="GO:0015086">
    <property type="term" value="F:cadmium ion transmembrane transporter activity"/>
    <property type="evidence" value="ECO:0007669"/>
    <property type="project" value="TreeGrafter"/>
</dbReference>
<evidence type="ECO:0000256" key="6">
    <source>
        <dbReference type="ARBA" id="ARBA00023136"/>
    </source>
</evidence>
<protein>
    <submittedName>
        <fullName evidence="10">Cation diffusion facilitator family transporter</fullName>
    </submittedName>
</protein>
<dbReference type="Proteomes" id="UP000539075">
    <property type="component" value="Unassembled WGS sequence"/>
</dbReference>
<dbReference type="InterPro" id="IPR027469">
    <property type="entry name" value="Cation_efflux_TMD_sf"/>
</dbReference>
<keyword evidence="3" id="KW-0813">Transport</keyword>
<keyword evidence="11" id="KW-1185">Reference proteome</keyword>
<evidence type="ECO:0000256" key="1">
    <source>
        <dbReference type="ARBA" id="ARBA00004141"/>
    </source>
</evidence>